<dbReference type="SUPFAM" id="SSF69318">
    <property type="entry name" value="Integrin alpha N-terminal domain"/>
    <property type="match status" value="3"/>
</dbReference>
<protein>
    <submittedName>
        <fullName evidence="3">VCBS repeat-containing protein</fullName>
    </submittedName>
</protein>
<sequence>MIQHWKKIFFLLGIVAILSSCSKKKTIEYSTTFYPLNIEHSQVLFSNNIIENDTLNYFNFPFLYLGSGVSSGDINNDGLPDLYFTGNLVPNKLYLNKGGLKFEDITESAGVSGDSRWYSGTTMADVNNDGLLDIYLSVSGKSGNSANQLFINNGDNTFSEQAESFGIADKSKSIQSTFFDYNNDGFLDLFVANYPTVLVSMGNMYYKSKMDKNRFEDSGHLYKNNGNGTFSDVTTSAGVQRFGLTLGIVASDFNNDGHKDLYLSNDFNVPDYLYLNNGDGTFNEVSNQVSRHTSMFGMGIDASDFNNDGLTDLLQVDMTAEDYSRSKTNMASMRPETFYQAVDLGFNHQYMQNSLQLNNGTNKENLPILSDISRFAGMATTDWSWGAIFSDFDNDGWKDVFISNGVKRDVNNNDVNAEYKTERLFGNEKKLDFKRLPSTPISNYAYKNNGDFTFSKITHEWQLDEKGFSNGFTSVDLDNDGDLDLVINNMDNHASIYINDAQKTKNNYLKIKLNGTSSNPFGIGAKITVKTKNIEQTQELTTTRGYQSSTEPIFHFGVGEYNIIDELKITWPNRNEQVLKNVNANQLIKIEFKNSRSTQQPSTTKHSFKDITEASGIIFCHKENVYDDFKYEPLLPHKYSTSGPGLTVGDVNADGLEDFFIGNAAGSSGALYIQNKDGTFKTIEGPWNLDAQYEDTGALLFDADNDNDLDLYVVNGGNDKNKPNTEYQDRLYINTSNGFIKTNNTLPEIKASGQNVISGDYDNDGDLDLFVGGRITPGKYPYPAQSYILRNDGGKDTNLKYTNVTLELAPSLNEAGLVTSAVWDDYNNDGKLDLIITGEWMPIRFFKNTGTTFEEETEKLGFKEHTGWWYSLEKIDIDNDGDMDYLAGNLGLNYKYKASKKEPFEVYANDFDENGSSDIVLSYEKNGKKLPLRGRECSSQQVPAIKKRFKTFESFANANLIDIYGEGMLEGSLNYKANTFAHHVIKSDGHGSFSLHKLPNRSQFSSINKFVNFDYNGDEYPDLLIGGNLYGAEVETPRNDASLTAVIQGNADGFSVLSSESTGLFINGEIKDIKPILLGKDHAPAFLIAPNNNALKLLILNKN</sequence>
<evidence type="ECO:0000313" key="4">
    <source>
        <dbReference type="Proteomes" id="UP000746690"/>
    </source>
</evidence>
<keyword evidence="4" id="KW-1185">Reference proteome</keyword>
<dbReference type="PANTHER" id="PTHR16026">
    <property type="entry name" value="CARTILAGE ACIDIC PROTEIN 1"/>
    <property type="match status" value="1"/>
</dbReference>
<gene>
    <name evidence="3" type="ORF">HHX25_17455</name>
</gene>
<dbReference type="Proteomes" id="UP000746690">
    <property type="component" value="Unassembled WGS sequence"/>
</dbReference>
<proteinExistence type="predicted"/>
<dbReference type="Gene3D" id="2.130.10.130">
    <property type="entry name" value="Integrin alpha, N-terminal"/>
    <property type="match status" value="4"/>
</dbReference>
<dbReference type="InterPro" id="IPR011519">
    <property type="entry name" value="UnbV_ASPIC"/>
</dbReference>
<evidence type="ECO:0000259" key="2">
    <source>
        <dbReference type="Pfam" id="PF07593"/>
    </source>
</evidence>
<dbReference type="InterPro" id="IPR028994">
    <property type="entry name" value="Integrin_alpha_N"/>
</dbReference>
<feature type="domain" description="ASPIC/UnbV" evidence="2">
    <location>
        <begin position="522"/>
        <end position="588"/>
    </location>
</feature>
<accession>A0ABX1S258</accession>
<evidence type="ECO:0000256" key="1">
    <source>
        <dbReference type="ARBA" id="ARBA00022729"/>
    </source>
</evidence>
<dbReference type="Pfam" id="PF07593">
    <property type="entry name" value="UnbV_ASPIC"/>
    <property type="match status" value="1"/>
</dbReference>
<dbReference type="InterPro" id="IPR027039">
    <property type="entry name" value="Crtac1"/>
</dbReference>
<keyword evidence="1" id="KW-0732">Signal</keyword>
<organism evidence="3 4">
    <name type="scientific">Flavivirga algicola</name>
    <dbReference type="NCBI Taxonomy" id="2729136"/>
    <lineage>
        <taxon>Bacteria</taxon>
        <taxon>Pseudomonadati</taxon>
        <taxon>Bacteroidota</taxon>
        <taxon>Flavobacteriia</taxon>
        <taxon>Flavobacteriales</taxon>
        <taxon>Flavobacteriaceae</taxon>
        <taxon>Flavivirga</taxon>
    </lineage>
</organism>
<dbReference type="RefSeq" id="WP_169676148.1">
    <property type="nucleotide sequence ID" value="NZ_JABBHF010000011.1"/>
</dbReference>
<dbReference type="PANTHER" id="PTHR16026:SF0">
    <property type="entry name" value="CARTILAGE ACIDIC PROTEIN 1"/>
    <property type="match status" value="1"/>
</dbReference>
<comment type="caution">
    <text evidence="3">The sequence shown here is derived from an EMBL/GenBank/DDBJ whole genome shotgun (WGS) entry which is preliminary data.</text>
</comment>
<reference evidence="3 4" key="1">
    <citation type="submission" date="2020-04" db="EMBL/GenBank/DDBJ databases">
        <title>A Flavivirga sp. nov.</title>
        <authorList>
            <person name="Sun X."/>
        </authorList>
    </citation>
    <scope>NUCLEOTIDE SEQUENCE [LARGE SCALE GENOMIC DNA]</scope>
    <source>
        <strain evidence="3 4">Y03</strain>
    </source>
</reference>
<dbReference type="EMBL" id="JABBHF010000011">
    <property type="protein sequence ID" value="NMH89303.1"/>
    <property type="molecule type" value="Genomic_DNA"/>
</dbReference>
<dbReference type="InterPro" id="IPR013517">
    <property type="entry name" value="FG-GAP"/>
</dbReference>
<name>A0ABX1S258_9FLAO</name>
<dbReference type="PROSITE" id="PS51257">
    <property type="entry name" value="PROKAR_LIPOPROTEIN"/>
    <property type="match status" value="1"/>
</dbReference>
<evidence type="ECO:0000313" key="3">
    <source>
        <dbReference type="EMBL" id="NMH89303.1"/>
    </source>
</evidence>
<dbReference type="Pfam" id="PF13517">
    <property type="entry name" value="FG-GAP_3"/>
    <property type="match status" value="5"/>
</dbReference>